<dbReference type="AlphaFoldDB" id="R7VYL3"/>
<dbReference type="PANTHER" id="PTHR47926:SF448">
    <property type="entry name" value="PENTACOTRIPEPTIDE-REPEAT REGION OF PRORP DOMAIN-CONTAINING PROTEIN"/>
    <property type="match status" value="1"/>
</dbReference>
<sequence>MALQLLSDINLKPNCFTLTSIASACASIAALRLGSWEAGPWGFPKPKKDVYVCAIDLLARAGTLRHAFDPIDKMQFAPDESFCGALVACKMHRNVELGSLVARKIIEVANGVSMVSRGGY</sequence>
<accession>R7VYL3</accession>
<dbReference type="Gene3D" id="1.25.40.10">
    <property type="entry name" value="Tetratricopeptide repeat domain"/>
    <property type="match status" value="1"/>
</dbReference>
<evidence type="ECO:0000313" key="1">
    <source>
        <dbReference type="EnsemblPlants" id="EMT00529"/>
    </source>
</evidence>
<dbReference type="PANTHER" id="PTHR47926">
    <property type="entry name" value="PENTATRICOPEPTIDE REPEAT-CONTAINING PROTEIN"/>
    <property type="match status" value="1"/>
</dbReference>
<reference evidence="1" key="1">
    <citation type="submission" date="2015-06" db="UniProtKB">
        <authorList>
            <consortium name="EnsemblPlants"/>
        </authorList>
    </citation>
    <scope>IDENTIFICATION</scope>
</reference>
<dbReference type="InterPro" id="IPR046960">
    <property type="entry name" value="PPR_At4g14850-like_plant"/>
</dbReference>
<dbReference type="GO" id="GO:0003723">
    <property type="term" value="F:RNA binding"/>
    <property type="evidence" value="ECO:0007669"/>
    <property type="project" value="InterPro"/>
</dbReference>
<proteinExistence type="predicted"/>
<protein>
    <submittedName>
        <fullName evidence="1">Uncharacterized protein</fullName>
    </submittedName>
</protein>
<name>R7VYL3_AEGTA</name>
<dbReference type="InterPro" id="IPR011990">
    <property type="entry name" value="TPR-like_helical_dom_sf"/>
</dbReference>
<organism evidence="1">
    <name type="scientific">Aegilops tauschii</name>
    <name type="common">Tausch's goatgrass</name>
    <name type="synonym">Aegilops squarrosa</name>
    <dbReference type="NCBI Taxonomy" id="37682"/>
    <lineage>
        <taxon>Eukaryota</taxon>
        <taxon>Viridiplantae</taxon>
        <taxon>Streptophyta</taxon>
        <taxon>Embryophyta</taxon>
        <taxon>Tracheophyta</taxon>
        <taxon>Spermatophyta</taxon>
        <taxon>Magnoliopsida</taxon>
        <taxon>Liliopsida</taxon>
        <taxon>Poales</taxon>
        <taxon>Poaceae</taxon>
        <taxon>BOP clade</taxon>
        <taxon>Pooideae</taxon>
        <taxon>Triticodae</taxon>
        <taxon>Triticeae</taxon>
        <taxon>Triticinae</taxon>
        <taxon>Aegilops</taxon>
    </lineage>
</organism>
<dbReference type="GO" id="GO:0009451">
    <property type="term" value="P:RNA modification"/>
    <property type="evidence" value="ECO:0007669"/>
    <property type="project" value="InterPro"/>
</dbReference>
<dbReference type="EnsemblPlants" id="EMT00529">
    <property type="protein sequence ID" value="EMT00529"/>
    <property type="gene ID" value="F775_03195"/>
</dbReference>